<protein>
    <submittedName>
        <fullName evidence="3">Uncharacterized protein</fullName>
    </submittedName>
</protein>
<name>A0A8S1ALV6_ARCPL</name>
<reference evidence="3 4" key="1">
    <citation type="submission" date="2020-04" db="EMBL/GenBank/DDBJ databases">
        <authorList>
            <person name="Wallbank WR R."/>
            <person name="Pardo Diaz C."/>
            <person name="Kozak K."/>
            <person name="Martin S."/>
            <person name="Jiggins C."/>
            <person name="Moest M."/>
            <person name="Warren A I."/>
            <person name="Byers J.R.P. K."/>
            <person name="Montejo-Kovacevich G."/>
            <person name="Yen C E."/>
        </authorList>
    </citation>
    <scope>NUCLEOTIDE SEQUENCE [LARGE SCALE GENOMIC DNA]</scope>
</reference>
<proteinExistence type="predicted"/>
<dbReference type="PANTHER" id="PTHR24112:SF9">
    <property type="entry name" value="PROTEIN PHOSPHATASE 1 REGULATORY SUBUNIT 37"/>
    <property type="match status" value="1"/>
</dbReference>
<comment type="caution">
    <text evidence="3">The sequence shown here is derived from an EMBL/GenBank/DDBJ whole genome shotgun (WGS) entry which is preliminary data.</text>
</comment>
<dbReference type="Proteomes" id="UP000494256">
    <property type="component" value="Unassembled WGS sequence"/>
</dbReference>
<keyword evidence="1" id="KW-0433">Leucine-rich repeat</keyword>
<evidence type="ECO:0000313" key="4">
    <source>
        <dbReference type="Proteomes" id="UP000494256"/>
    </source>
</evidence>
<evidence type="ECO:0000256" key="1">
    <source>
        <dbReference type="ARBA" id="ARBA00022614"/>
    </source>
</evidence>
<accession>A0A8S1ALV6</accession>
<dbReference type="PANTHER" id="PTHR24112">
    <property type="entry name" value="LEUCINE-RICH REPEAT, ISOFORM F-RELATED"/>
    <property type="match status" value="1"/>
</dbReference>
<sequence>MSVEPDKSAGCPTECDKCSIECGDCFKTVDNAGNEKKKTRSVRFPDEDELVTQYFEPANPWQNVPSTTRSQLAAEYLESCRRHNTLCIDSVLEQIRELPESSIGGVMRAPRLTLSECALLGPAPADALEAVLRKVQFKRIEIDHAVIDDEGAEALFDMIEYYESATIVCISGPRQFGIRGWQAASRMIKKVC</sequence>
<organism evidence="3 4">
    <name type="scientific">Arctia plantaginis</name>
    <name type="common">Wood tiger moth</name>
    <name type="synonym">Phalaena plantaginis</name>
    <dbReference type="NCBI Taxonomy" id="874455"/>
    <lineage>
        <taxon>Eukaryota</taxon>
        <taxon>Metazoa</taxon>
        <taxon>Ecdysozoa</taxon>
        <taxon>Arthropoda</taxon>
        <taxon>Hexapoda</taxon>
        <taxon>Insecta</taxon>
        <taxon>Pterygota</taxon>
        <taxon>Neoptera</taxon>
        <taxon>Endopterygota</taxon>
        <taxon>Lepidoptera</taxon>
        <taxon>Glossata</taxon>
        <taxon>Ditrysia</taxon>
        <taxon>Noctuoidea</taxon>
        <taxon>Erebidae</taxon>
        <taxon>Arctiinae</taxon>
        <taxon>Arctia</taxon>
    </lineage>
</organism>
<evidence type="ECO:0000256" key="2">
    <source>
        <dbReference type="ARBA" id="ARBA00022737"/>
    </source>
</evidence>
<gene>
    <name evidence="3" type="ORF">APLA_LOCUS11549</name>
</gene>
<dbReference type="InterPro" id="IPR051279">
    <property type="entry name" value="PP1-Reg/Actin-Interact_Protein"/>
</dbReference>
<evidence type="ECO:0000313" key="3">
    <source>
        <dbReference type="EMBL" id="CAB3246507.1"/>
    </source>
</evidence>
<dbReference type="AlphaFoldDB" id="A0A8S1ALV6"/>
<dbReference type="OrthoDB" id="442176at2759"/>
<dbReference type="EMBL" id="CADEBD010000330">
    <property type="protein sequence ID" value="CAB3246507.1"/>
    <property type="molecule type" value="Genomic_DNA"/>
</dbReference>
<keyword evidence="2" id="KW-0677">Repeat</keyword>